<dbReference type="Proteomes" id="UP000283616">
    <property type="component" value="Unassembled WGS sequence"/>
</dbReference>
<proteinExistence type="predicted"/>
<dbReference type="InterPro" id="IPR046500">
    <property type="entry name" value="DUF6678"/>
</dbReference>
<organism evidence="1 2">
    <name type="scientific">Bacteroides thetaiotaomicron</name>
    <dbReference type="NCBI Taxonomy" id="818"/>
    <lineage>
        <taxon>Bacteria</taxon>
        <taxon>Pseudomonadati</taxon>
        <taxon>Bacteroidota</taxon>
        <taxon>Bacteroidia</taxon>
        <taxon>Bacteroidales</taxon>
        <taxon>Bacteroidaceae</taxon>
        <taxon>Bacteroides</taxon>
    </lineage>
</organism>
<name>A0A415LWM6_BACT4</name>
<protein>
    <submittedName>
        <fullName evidence="1">Uncharacterized protein</fullName>
    </submittedName>
</protein>
<evidence type="ECO:0000313" key="1">
    <source>
        <dbReference type="EMBL" id="RHL54899.1"/>
    </source>
</evidence>
<dbReference type="RefSeq" id="WP_117578220.1">
    <property type="nucleotide sequence ID" value="NZ_CP103077.1"/>
</dbReference>
<gene>
    <name evidence="1" type="ORF">DW011_19455</name>
</gene>
<dbReference type="Pfam" id="PF20383">
    <property type="entry name" value="DUF6678"/>
    <property type="match status" value="1"/>
</dbReference>
<reference evidence="1 2" key="1">
    <citation type="submission" date="2018-08" db="EMBL/GenBank/DDBJ databases">
        <title>A genome reference for cultivated species of the human gut microbiota.</title>
        <authorList>
            <person name="Zou Y."/>
            <person name="Xue W."/>
            <person name="Luo G."/>
        </authorList>
    </citation>
    <scope>NUCLEOTIDE SEQUENCE [LARGE SCALE GENOMIC DNA]</scope>
    <source>
        <strain evidence="1 2">AF37-12</strain>
    </source>
</reference>
<dbReference type="EMBL" id="QROV01000026">
    <property type="protein sequence ID" value="RHL54899.1"/>
    <property type="molecule type" value="Genomic_DNA"/>
</dbReference>
<accession>A0A415LWM6</accession>
<sequence length="157" mass="18717">MEKYDINKVYTQYKEFIASYIDLKALASKIIEQRQLSPVMNDTKWLELQTAILSIPEFEPAYNIQLLTDNITYSPIFEQVPTYLGSWEFIYENYEYSLPPFFKIEWIAIQPLYAVRRGRLVEPEIIDKSSMLLDILHKFHIPFEKADEHTFVIYGYK</sequence>
<comment type="caution">
    <text evidence="1">The sequence shown here is derived from an EMBL/GenBank/DDBJ whole genome shotgun (WGS) entry which is preliminary data.</text>
</comment>
<evidence type="ECO:0000313" key="2">
    <source>
        <dbReference type="Proteomes" id="UP000283616"/>
    </source>
</evidence>
<dbReference type="AlphaFoldDB" id="A0A415LWM6"/>